<protein>
    <submittedName>
        <fullName evidence="1">Uncharacterized protein</fullName>
    </submittedName>
</protein>
<dbReference type="EMBL" id="CP036279">
    <property type="protein sequence ID" value="QDU60535.1"/>
    <property type="molecule type" value="Genomic_DNA"/>
</dbReference>
<name>A0A518B0P2_9BACT</name>
<dbReference type="KEGG" id="knv:Pan216_13770"/>
<dbReference type="AlphaFoldDB" id="A0A518B0P2"/>
<gene>
    <name evidence="1" type="ORF">Pan216_13770</name>
</gene>
<proteinExistence type="predicted"/>
<accession>A0A518B0P2</accession>
<dbReference type="Proteomes" id="UP000317093">
    <property type="component" value="Chromosome"/>
</dbReference>
<reference evidence="1 2" key="1">
    <citation type="submission" date="2019-02" db="EMBL/GenBank/DDBJ databases">
        <title>Deep-cultivation of Planctomycetes and their phenomic and genomic characterization uncovers novel biology.</title>
        <authorList>
            <person name="Wiegand S."/>
            <person name="Jogler M."/>
            <person name="Boedeker C."/>
            <person name="Pinto D."/>
            <person name="Vollmers J."/>
            <person name="Rivas-Marin E."/>
            <person name="Kohn T."/>
            <person name="Peeters S.H."/>
            <person name="Heuer A."/>
            <person name="Rast P."/>
            <person name="Oberbeckmann S."/>
            <person name="Bunk B."/>
            <person name="Jeske O."/>
            <person name="Meyerdierks A."/>
            <person name="Storesund J.E."/>
            <person name="Kallscheuer N."/>
            <person name="Luecker S."/>
            <person name="Lage O.M."/>
            <person name="Pohl T."/>
            <person name="Merkel B.J."/>
            <person name="Hornburger P."/>
            <person name="Mueller R.-W."/>
            <person name="Bruemmer F."/>
            <person name="Labrenz M."/>
            <person name="Spormann A.M."/>
            <person name="Op den Camp H."/>
            <person name="Overmann J."/>
            <person name="Amann R."/>
            <person name="Jetten M.S.M."/>
            <person name="Mascher T."/>
            <person name="Medema M.H."/>
            <person name="Devos D.P."/>
            <person name="Kaster A.-K."/>
            <person name="Ovreas L."/>
            <person name="Rohde M."/>
            <person name="Galperin M.Y."/>
            <person name="Jogler C."/>
        </authorList>
    </citation>
    <scope>NUCLEOTIDE SEQUENCE [LARGE SCALE GENOMIC DNA]</scope>
    <source>
        <strain evidence="1 2">Pan216</strain>
    </source>
</reference>
<evidence type="ECO:0000313" key="2">
    <source>
        <dbReference type="Proteomes" id="UP000317093"/>
    </source>
</evidence>
<evidence type="ECO:0000313" key="1">
    <source>
        <dbReference type="EMBL" id="QDU60535.1"/>
    </source>
</evidence>
<sequence length="54" mass="5695">MPRVRNLHEVRIGPSGNEVEPLGDKDYTTLFAGRGSSTGGAAERIALLQGITGE</sequence>
<organism evidence="1 2">
    <name type="scientific">Kolteria novifilia</name>
    <dbReference type="NCBI Taxonomy" id="2527975"/>
    <lineage>
        <taxon>Bacteria</taxon>
        <taxon>Pseudomonadati</taxon>
        <taxon>Planctomycetota</taxon>
        <taxon>Planctomycetia</taxon>
        <taxon>Kolteriales</taxon>
        <taxon>Kolteriaceae</taxon>
        <taxon>Kolteria</taxon>
    </lineage>
</organism>
<keyword evidence="2" id="KW-1185">Reference proteome</keyword>